<dbReference type="Pfam" id="PF03706">
    <property type="entry name" value="LPG_synthase_TM"/>
    <property type="match status" value="1"/>
</dbReference>
<keyword evidence="4 6" id="KW-1133">Transmembrane helix</keyword>
<keyword evidence="2" id="KW-1003">Cell membrane</keyword>
<comment type="catalytic activity">
    <reaction evidence="6">
        <text>L-lysyl-tRNA(Lys) + a 1,2-diacyl-sn-glycero-3-phospho-(1'-sn-glycerol) = a 1,2-diacyl-sn-glycero-3-phospho-1'-(3'-O-L-lysyl)-sn-glycerol + tRNA(Lys)</text>
        <dbReference type="Rhea" id="RHEA:10668"/>
        <dbReference type="Rhea" id="RHEA-COMP:9696"/>
        <dbReference type="Rhea" id="RHEA-COMP:9697"/>
        <dbReference type="ChEBI" id="CHEBI:64716"/>
        <dbReference type="ChEBI" id="CHEBI:75792"/>
        <dbReference type="ChEBI" id="CHEBI:78442"/>
        <dbReference type="ChEBI" id="CHEBI:78529"/>
        <dbReference type="EC" id="2.3.2.3"/>
    </reaction>
</comment>
<evidence type="ECO:0000256" key="3">
    <source>
        <dbReference type="ARBA" id="ARBA00022692"/>
    </source>
</evidence>
<evidence type="ECO:0000256" key="4">
    <source>
        <dbReference type="ARBA" id="ARBA00022989"/>
    </source>
</evidence>
<keyword evidence="6" id="KW-0046">Antibiotic resistance</keyword>
<evidence type="ECO:0000256" key="6">
    <source>
        <dbReference type="RuleBase" id="RU363042"/>
    </source>
</evidence>
<evidence type="ECO:0000313" key="7">
    <source>
        <dbReference type="EMBL" id="GAY72626.1"/>
    </source>
</evidence>
<dbReference type="Proteomes" id="UP000286974">
    <property type="component" value="Unassembled WGS sequence"/>
</dbReference>
<evidence type="ECO:0000256" key="2">
    <source>
        <dbReference type="ARBA" id="ARBA00022475"/>
    </source>
</evidence>
<accession>A0A401FJZ5</accession>
<dbReference type="EC" id="2.3.2.3" evidence="6"/>
<reference evidence="7 8" key="1">
    <citation type="submission" date="2017-11" db="EMBL/GenBank/DDBJ databases">
        <title>Draft Genome Sequence of Lactobacillus curieae NBRC 111893 isolated from Koso, a Japanese sugar-Vegetable Fermented Beverage.</title>
        <authorList>
            <person name="Chiou T.Y."/>
            <person name="Oshima K."/>
            <person name="Suda W."/>
            <person name="Hattori M."/>
            <person name="Takahashi T."/>
        </authorList>
    </citation>
    <scope>NUCLEOTIDE SEQUENCE [LARGE SCALE GENOMIC DNA]</scope>
    <source>
        <strain evidence="7 8">NBRC111893</strain>
    </source>
</reference>
<keyword evidence="7" id="KW-0012">Acyltransferase</keyword>
<keyword evidence="3 6" id="KW-0812">Transmembrane</keyword>
<feature type="transmembrane region" description="Helical" evidence="6">
    <location>
        <begin position="36"/>
        <end position="58"/>
    </location>
</feature>
<feature type="transmembrane region" description="Helical" evidence="6">
    <location>
        <begin position="6"/>
        <end position="24"/>
    </location>
</feature>
<keyword evidence="6 7" id="KW-0808">Transferase</keyword>
<keyword evidence="5 6" id="KW-0472">Membrane</keyword>
<protein>
    <recommendedName>
        <fullName evidence="6">Phosphatidylglycerol lysyltransferase</fullName>
        <ecNumber evidence="6">2.3.2.3</ecNumber>
    </recommendedName>
    <alternativeName>
        <fullName evidence="6">Lysylphosphatidylglycerol synthase</fullName>
    </alternativeName>
</protein>
<dbReference type="GO" id="GO:0050071">
    <property type="term" value="F:phosphatidylglycerol lysyltransferase activity"/>
    <property type="evidence" value="ECO:0007669"/>
    <property type="project" value="UniProtKB-EC"/>
</dbReference>
<feature type="transmembrane region" description="Helical" evidence="6">
    <location>
        <begin position="145"/>
        <end position="166"/>
    </location>
</feature>
<dbReference type="GO" id="GO:0046677">
    <property type="term" value="P:response to antibiotic"/>
    <property type="evidence" value="ECO:0007669"/>
    <property type="project" value="UniProtKB-KW"/>
</dbReference>
<sequence>MLIFGFIAILPMMIYDFSIIKFLPGKFKKSYVVKSGWVVNTFTNLLGFGGLLGASLRAHFYGRNATRKQVVYAISKVALFLISGLSILSLVSLILMFGFGIGNQFIRYWYWLAGGALYFPVMFLFTRLNHSSFFDDLKVKDETIMTSGSILEWGSALGFFLLVGYMMGINANFAAIIPIFVVANVAGVVSMIPGGLGSFDVFMILGLGMVGVGKSDAIVWILLYRLFYLFITIFIRSWPFYSRYR</sequence>
<feature type="transmembrane region" description="Helical" evidence="6">
    <location>
        <begin position="217"/>
        <end position="235"/>
    </location>
</feature>
<comment type="function">
    <text evidence="6">Catalyzes the transfer of a lysyl group from L-lysyl-tRNA(Lys) to membrane-bound phosphatidylglycerol (PG), which produces lysylphosphatidylglycerol (LPG), a major component of the bacterial membrane with a positive net charge. LPG synthesis contributes to bacterial virulence as it is involved in the resistance mechanism against cationic antimicrobial peptides (CAMP) produces by the host's immune system (defensins, cathelicidins) and by the competing microorganisms.</text>
</comment>
<evidence type="ECO:0000313" key="8">
    <source>
        <dbReference type="Proteomes" id="UP000286974"/>
    </source>
</evidence>
<dbReference type="InterPro" id="IPR022791">
    <property type="entry name" value="L-PG_synthase/AglD"/>
</dbReference>
<comment type="similarity">
    <text evidence="6">Belongs to the LPG synthase family.</text>
</comment>
<comment type="caution">
    <text evidence="7">The sequence shown here is derived from an EMBL/GenBank/DDBJ whole genome shotgun (WGS) entry which is preliminary data.</text>
</comment>
<gene>
    <name evidence="6" type="primary">mprF</name>
    <name evidence="7" type="ORF">NBRC111893_772</name>
</gene>
<evidence type="ECO:0000256" key="1">
    <source>
        <dbReference type="ARBA" id="ARBA00004651"/>
    </source>
</evidence>
<proteinExistence type="inferred from homology"/>
<keyword evidence="8" id="KW-1185">Reference proteome</keyword>
<keyword evidence="6" id="KW-0443">Lipid metabolism</keyword>
<dbReference type="AlphaFoldDB" id="A0A401FJZ5"/>
<feature type="transmembrane region" description="Helical" evidence="6">
    <location>
        <begin position="173"/>
        <end position="197"/>
    </location>
</feature>
<name>A0A401FJZ5_9LACO</name>
<organism evidence="7 8">
    <name type="scientific">Lentilactobacillus kosonis</name>
    <dbReference type="NCBI Taxonomy" id="2810561"/>
    <lineage>
        <taxon>Bacteria</taxon>
        <taxon>Bacillati</taxon>
        <taxon>Bacillota</taxon>
        <taxon>Bacilli</taxon>
        <taxon>Lactobacillales</taxon>
        <taxon>Lactobacillaceae</taxon>
        <taxon>Lentilactobacillus</taxon>
    </lineage>
</organism>
<dbReference type="GO" id="GO:0005886">
    <property type="term" value="C:plasma membrane"/>
    <property type="evidence" value="ECO:0007669"/>
    <property type="project" value="UniProtKB-SubCell"/>
</dbReference>
<dbReference type="EMBL" id="BEXA01000002">
    <property type="protein sequence ID" value="GAY72626.1"/>
    <property type="molecule type" value="Genomic_DNA"/>
</dbReference>
<feature type="transmembrane region" description="Helical" evidence="6">
    <location>
        <begin position="108"/>
        <end position="125"/>
    </location>
</feature>
<comment type="subcellular location">
    <subcellularLocation>
        <location evidence="1 6">Cell membrane</location>
        <topology evidence="1 6">Multi-pass membrane protein</topology>
    </subcellularLocation>
</comment>
<dbReference type="GO" id="GO:0006629">
    <property type="term" value="P:lipid metabolic process"/>
    <property type="evidence" value="ECO:0007669"/>
    <property type="project" value="UniProtKB-KW"/>
</dbReference>
<evidence type="ECO:0000256" key="5">
    <source>
        <dbReference type="ARBA" id="ARBA00023136"/>
    </source>
</evidence>
<feature type="transmembrane region" description="Helical" evidence="6">
    <location>
        <begin position="78"/>
        <end position="101"/>
    </location>
</feature>